<dbReference type="RefSeq" id="WP_157490643.1">
    <property type="nucleotide sequence ID" value="NZ_LNTY01000006.1"/>
</dbReference>
<evidence type="ECO:0000313" key="2">
    <source>
        <dbReference type="Proteomes" id="UP000070529"/>
    </source>
</evidence>
<reference evidence="1 2" key="1">
    <citation type="submission" date="2015-11" db="EMBL/GenBank/DDBJ databases">
        <title>Genomic Taxonomy of the Vibrionaceae.</title>
        <authorList>
            <person name="Gomez-Gil B."/>
            <person name="Enciso-Ibarra J."/>
        </authorList>
    </citation>
    <scope>NUCLEOTIDE SEQUENCE [LARGE SCALE GENOMIC DNA]</scope>
    <source>
        <strain evidence="1 2">CAIM 912</strain>
    </source>
</reference>
<sequence length="229" mass="25247">MSALQHEKPKMLQAIEFKTISADDLIIGARKKQSHSTFLFVHQGSALIRLGKLEVPVVAGQGYWLPMNCLNALTILKGSLVSTLDFSVRSTVSLPSAAGFVEDIAFIAEVISQLRQKAINDQTDWNGAYGRLMRCARDFFSETQPNDRYDNAVKRLIKALESLSNVSSSDATLIKEAFGIDAKNVEMQLTVREWVRQRKSGQSNAKIAAATSLKEEDIAAQLKEVAGFI</sequence>
<dbReference type="AlphaFoldDB" id="A0A135ICT8"/>
<evidence type="ECO:0000313" key="1">
    <source>
        <dbReference type="EMBL" id="KXF83198.1"/>
    </source>
</evidence>
<proteinExistence type="predicted"/>
<dbReference type="EMBL" id="LNTY01000006">
    <property type="protein sequence ID" value="KXF83198.1"/>
    <property type="molecule type" value="Genomic_DNA"/>
</dbReference>
<keyword evidence="2" id="KW-1185">Reference proteome</keyword>
<evidence type="ECO:0008006" key="3">
    <source>
        <dbReference type="Google" id="ProtNLM"/>
    </source>
</evidence>
<comment type="caution">
    <text evidence="1">The sequence shown here is derived from an EMBL/GenBank/DDBJ whole genome shotgun (WGS) entry which is preliminary data.</text>
</comment>
<gene>
    <name evidence="1" type="ORF">ATN88_05755</name>
</gene>
<dbReference type="Proteomes" id="UP000070529">
    <property type="component" value="Unassembled WGS sequence"/>
</dbReference>
<dbReference type="OrthoDB" id="5916374at2"/>
<accession>A0A135ICT8</accession>
<protein>
    <recommendedName>
        <fullName evidence="3">AraC family transcriptional regulator</fullName>
    </recommendedName>
</protein>
<name>A0A135ICT8_9GAMM</name>
<organism evidence="1 2">
    <name type="scientific">Enterovibrio coralii</name>
    <dbReference type="NCBI Taxonomy" id="294935"/>
    <lineage>
        <taxon>Bacteria</taxon>
        <taxon>Pseudomonadati</taxon>
        <taxon>Pseudomonadota</taxon>
        <taxon>Gammaproteobacteria</taxon>
        <taxon>Vibrionales</taxon>
        <taxon>Vibrionaceae</taxon>
        <taxon>Enterovibrio</taxon>
    </lineage>
</organism>